<accession>A0ABY5Z721</accession>
<dbReference type="InterPro" id="IPR002543">
    <property type="entry name" value="FtsK_dom"/>
</dbReference>
<proteinExistence type="inferred from homology"/>
<dbReference type="InterPro" id="IPR050206">
    <property type="entry name" value="FtsK/SpoIIIE/SftA"/>
</dbReference>
<dbReference type="InterPro" id="IPR041027">
    <property type="entry name" value="FtsK_alpha"/>
</dbReference>
<dbReference type="Gene3D" id="1.10.10.10">
    <property type="entry name" value="Winged helix-like DNA-binding domain superfamily/Winged helix DNA-binding domain"/>
    <property type="match status" value="1"/>
</dbReference>
<organism evidence="8 9">
    <name type="scientific">Dactylosporangium roseum</name>
    <dbReference type="NCBI Taxonomy" id="47989"/>
    <lineage>
        <taxon>Bacteria</taxon>
        <taxon>Bacillati</taxon>
        <taxon>Actinomycetota</taxon>
        <taxon>Actinomycetes</taxon>
        <taxon>Micromonosporales</taxon>
        <taxon>Micromonosporaceae</taxon>
        <taxon>Dactylosporangium</taxon>
    </lineage>
</organism>
<comment type="similarity">
    <text evidence="1">Belongs to the FtsK/SpoIIIE/SftA family.</text>
</comment>
<evidence type="ECO:0000256" key="2">
    <source>
        <dbReference type="ARBA" id="ARBA00022741"/>
    </source>
</evidence>
<dbReference type="InterPro" id="IPR018541">
    <property type="entry name" value="Ftsk_gamma"/>
</dbReference>
<evidence type="ECO:0000256" key="6">
    <source>
        <dbReference type="PROSITE-ProRule" id="PRU00289"/>
    </source>
</evidence>
<evidence type="ECO:0000259" key="7">
    <source>
        <dbReference type="PROSITE" id="PS50901"/>
    </source>
</evidence>
<dbReference type="Pfam" id="PF09397">
    <property type="entry name" value="FtsK_gamma"/>
    <property type="match status" value="1"/>
</dbReference>
<dbReference type="PROSITE" id="PS50901">
    <property type="entry name" value="FTSK"/>
    <property type="match status" value="1"/>
</dbReference>
<dbReference type="SUPFAM" id="SSF46785">
    <property type="entry name" value="Winged helix' DNA-binding domain"/>
    <property type="match status" value="1"/>
</dbReference>
<dbReference type="PANTHER" id="PTHR22683">
    <property type="entry name" value="SPORULATION PROTEIN RELATED"/>
    <property type="match status" value="1"/>
</dbReference>
<comment type="function">
    <text evidence="5">Essential cell division protein that coordinates cell division and chromosome segregation. The N-terminus is involved in assembly of the cell-division machinery. The C-terminus functions as a DNA motor that moves dsDNA in an ATP-dependent manner towards the dif recombination site, which is located within the replication terminus region. Required for activation of the Xer recombinase, allowing activation of chromosome unlinking by recombination.</text>
</comment>
<sequence length="496" mass="51919">MTTEHPFTSRLAGLLGTAVDRTRAAARSAAPAKSRTDPVSAAIAGVLAEFSVNAAVEGRLDGPTVATHLIRPAAGVKVAAVRRLEPNIALKLGTEQIRVLPVVAGRPGVMGVEVPLARRVPVGLPDLLVDLPRQGRLLVPFGRGTAGAPVVVDLAELPHLLVAGETGGGKSGVLNAIICSLLSRNTPRGLGLLLVDPKRVELSAYRTVPHLVTPIVTNPKKAADALDWLVGEMEDRYERLEAAGVRNIGEYNRAAARDERLRYLVAVVDELADLMMVAPKDVEGSVVRLTQLARAAGIHVVLATQRPSVDVVTGLIKANMPARLALRTSSMVDSRVILDEPGAEKLLGKGDALLRAPGTSGATRLQCALVTRGEIAEVVAAAETFGPPRQATPPAADRTAPAAPAVAAATVIPTDPPGGSDLELLVQAIELVVTSQFGSTSMLQRKLRVGFAKAGRLMDLMEPLGVVGPPNGSKARDVLIKADELPEVLQRLRGVV</sequence>
<dbReference type="Proteomes" id="UP001058271">
    <property type="component" value="Chromosome"/>
</dbReference>
<dbReference type="EMBL" id="CP073721">
    <property type="protein sequence ID" value="UWZ37459.1"/>
    <property type="molecule type" value="Genomic_DNA"/>
</dbReference>
<evidence type="ECO:0000256" key="3">
    <source>
        <dbReference type="ARBA" id="ARBA00022840"/>
    </source>
</evidence>
<dbReference type="PANTHER" id="PTHR22683:SF41">
    <property type="entry name" value="DNA TRANSLOCASE FTSK"/>
    <property type="match status" value="1"/>
</dbReference>
<dbReference type="Pfam" id="PF17854">
    <property type="entry name" value="FtsK_alpha"/>
    <property type="match status" value="1"/>
</dbReference>
<dbReference type="Gene3D" id="3.40.50.300">
    <property type="entry name" value="P-loop containing nucleotide triphosphate hydrolases"/>
    <property type="match status" value="1"/>
</dbReference>
<dbReference type="SUPFAM" id="SSF52540">
    <property type="entry name" value="P-loop containing nucleoside triphosphate hydrolases"/>
    <property type="match status" value="1"/>
</dbReference>
<gene>
    <name evidence="8" type="ORF">Drose_04040</name>
</gene>
<dbReference type="Gene3D" id="3.30.980.40">
    <property type="match status" value="1"/>
</dbReference>
<keyword evidence="4" id="KW-0238">DNA-binding</keyword>
<keyword evidence="3 6" id="KW-0067">ATP-binding</keyword>
<dbReference type="InterPro" id="IPR036390">
    <property type="entry name" value="WH_DNA-bd_sf"/>
</dbReference>
<evidence type="ECO:0000313" key="8">
    <source>
        <dbReference type="EMBL" id="UWZ37459.1"/>
    </source>
</evidence>
<evidence type="ECO:0000256" key="4">
    <source>
        <dbReference type="ARBA" id="ARBA00023125"/>
    </source>
</evidence>
<name>A0ABY5Z721_9ACTN</name>
<keyword evidence="9" id="KW-1185">Reference proteome</keyword>
<protein>
    <submittedName>
        <fullName evidence="8">DNA translocase FtsK</fullName>
    </submittedName>
</protein>
<reference evidence="8" key="1">
    <citation type="submission" date="2021-04" db="EMBL/GenBank/DDBJ databases">
        <title>Biosynthetic gene clusters of Dactylosporangioum roseum.</title>
        <authorList>
            <person name="Hartkoorn R.C."/>
            <person name="Beaudoing E."/>
            <person name="Hot D."/>
            <person name="Moureu S."/>
        </authorList>
    </citation>
    <scope>NUCLEOTIDE SEQUENCE</scope>
    <source>
        <strain evidence="8">NRRL B-16295</strain>
    </source>
</reference>
<dbReference type="Pfam" id="PF01580">
    <property type="entry name" value="FtsK_SpoIIIE"/>
    <property type="match status" value="1"/>
</dbReference>
<keyword evidence="2 6" id="KW-0547">Nucleotide-binding</keyword>
<dbReference type="InterPro" id="IPR027417">
    <property type="entry name" value="P-loop_NTPase"/>
</dbReference>
<evidence type="ECO:0000256" key="5">
    <source>
        <dbReference type="ARBA" id="ARBA00024986"/>
    </source>
</evidence>
<feature type="binding site" evidence="6">
    <location>
        <begin position="164"/>
        <end position="171"/>
    </location>
    <ligand>
        <name>ATP</name>
        <dbReference type="ChEBI" id="CHEBI:30616"/>
    </ligand>
</feature>
<dbReference type="InterPro" id="IPR036388">
    <property type="entry name" value="WH-like_DNA-bd_sf"/>
</dbReference>
<evidence type="ECO:0000256" key="1">
    <source>
        <dbReference type="ARBA" id="ARBA00006474"/>
    </source>
</evidence>
<evidence type="ECO:0000313" key="9">
    <source>
        <dbReference type="Proteomes" id="UP001058271"/>
    </source>
</evidence>
<dbReference type="SMART" id="SM00843">
    <property type="entry name" value="Ftsk_gamma"/>
    <property type="match status" value="1"/>
</dbReference>
<dbReference type="RefSeq" id="WP_260726816.1">
    <property type="nucleotide sequence ID" value="NZ_BAAABS010000073.1"/>
</dbReference>
<feature type="domain" description="FtsK" evidence="7">
    <location>
        <begin position="147"/>
        <end position="335"/>
    </location>
</feature>